<evidence type="ECO:0000313" key="2">
    <source>
        <dbReference type="Proteomes" id="UP001497700"/>
    </source>
</evidence>
<proteinExistence type="predicted"/>
<sequence>MLRPRLRIPRASRLWRPAISSRSIHKVPQLEHFRPQDGVPGLLSEGGFDIAWTQYMQFVIEKLNALTAGTEFDSQPALTIIKATAREPHHAPIFNYASMAHNNAFFFENIANLDTERQQNKGSTEENDGEERIPPWLKQELEKQFSSIETLRREFLTTATAMFGPGFVWLVRNAQTTDMRILTTYLAGTPYTAGHWRRQGVDMNTQGVRSQDTVRGYLDRAQTGAGADTGGQFVPQSQTAPGGTDVVPLLCLNTWEHVWLRDYGVGAGGRGGKRQYVQEWWRCVDWNKVESLATILRPEFKTK</sequence>
<name>A0ACB9YP24_9PEZI</name>
<accession>A0ACB9YP24</accession>
<dbReference type="EMBL" id="MU393567">
    <property type="protein sequence ID" value="KAI4860952.1"/>
    <property type="molecule type" value="Genomic_DNA"/>
</dbReference>
<evidence type="ECO:0000313" key="1">
    <source>
        <dbReference type="EMBL" id="KAI4860952.1"/>
    </source>
</evidence>
<protein>
    <submittedName>
        <fullName evidence="1">Manganese and iron superoxide dismutase</fullName>
    </submittedName>
</protein>
<organism evidence="1 2">
    <name type="scientific">Hypoxylon rubiginosum</name>
    <dbReference type="NCBI Taxonomy" id="110542"/>
    <lineage>
        <taxon>Eukaryota</taxon>
        <taxon>Fungi</taxon>
        <taxon>Dikarya</taxon>
        <taxon>Ascomycota</taxon>
        <taxon>Pezizomycotina</taxon>
        <taxon>Sordariomycetes</taxon>
        <taxon>Xylariomycetidae</taxon>
        <taxon>Xylariales</taxon>
        <taxon>Hypoxylaceae</taxon>
        <taxon>Hypoxylon</taxon>
    </lineage>
</organism>
<keyword evidence="2" id="KW-1185">Reference proteome</keyword>
<comment type="caution">
    <text evidence="1">The sequence shown here is derived from an EMBL/GenBank/DDBJ whole genome shotgun (WGS) entry which is preliminary data.</text>
</comment>
<dbReference type="Proteomes" id="UP001497700">
    <property type="component" value="Unassembled WGS sequence"/>
</dbReference>
<gene>
    <name evidence="1" type="ORF">F4820DRAFT_435296</name>
</gene>
<reference evidence="1 2" key="1">
    <citation type="journal article" date="2022" name="New Phytol.">
        <title>Ecological generalism drives hyperdiversity of secondary metabolite gene clusters in xylarialean endophytes.</title>
        <authorList>
            <person name="Franco M.E.E."/>
            <person name="Wisecaver J.H."/>
            <person name="Arnold A.E."/>
            <person name="Ju Y.M."/>
            <person name="Slot J.C."/>
            <person name="Ahrendt S."/>
            <person name="Moore L.P."/>
            <person name="Eastman K.E."/>
            <person name="Scott K."/>
            <person name="Konkel Z."/>
            <person name="Mondo S.J."/>
            <person name="Kuo A."/>
            <person name="Hayes R.D."/>
            <person name="Haridas S."/>
            <person name="Andreopoulos B."/>
            <person name="Riley R."/>
            <person name="LaButti K."/>
            <person name="Pangilinan J."/>
            <person name="Lipzen A."/>
            <person name="Amirebrahimi M."/>
            <person name="Yan J."/>
            <person name="Adam C."/>
            <person name="Keymanesh K."/>
            <person name="Ng V."/>
            <person name="Louie K."/>
            <person name="Northen T."/>
            <person name="Drula E."/>
            <person name="Henrissat B."/>
            <person name="Hsieh H.M."/>
            <person name="Youens-Clark K."/>
            <person name="Lutzoni F."/>
            <person name="Miadlikowska J."/>
            <person name="Eastwood D.C."/>
            <person name="Hamelin R.C."/>
            <person name="Grigoriev I.V."/>
            <person name="U'Ren J.M."/>
        </authorList>
    </citation>
    <scope>NUCLEOTIDE SEQUENCE [LARGE SCALE GENOMIC DNA]</scope>
    <source>
        <strain evidence="1 2">CBS 119005</strain>
    </source>
</reference>